<evidence type="ECO:0000313" key="2">
    <source>
        <dbReference type="Proteomes" id="UP000183952"/>
    </source>
</evidence>
<gene>
    <name evidence="1" type="ORF">SAMN02745248_02531</name>
</gene>
<evidence type="ECO:0000313" key="1">
    <source>
        <dbReference type="EMBL" id="SHK42961.1"/>
    </source>
</evidence>
<reference evidence="1 2" key="1">
    <citation type="submission" date="2016-11" db="EMBL/GenBank/DDBJ databases">
        <authorList>
            <person name="Jaros S."/>
            <person name="Januszkiewicz K."/>
            <person name="Wedrychowicz H."/>
        </authorList>
    </citation>
    <scope>NUCLEOTIDE SEQUENCE [LARGE SCALE GENOMIC DNA]</scope>
    <source>
        <strain evidence="1 2">DSM 3090</strain>
    </source>
</reference>
<organism evidence="1 2">
    <name type="scientific">Hathewaya proteolytica DSM 3090</name>
    <dbReference type="NCBI Taxonomy" id="1121331"/>
    <lineage>
        <taxon>Bacteria</taxon>
        <taxon>Bacillati</taxon>
        <taxon>Bacillota</taxon>
        <taxon>Clostridia</taxon>
        <taxon>Eubacteriales</taxon>
        <taxon>Clostridiaceae</taxon>
        <taxon>Hathewaya</taxon>
    </lineage>
</organism>
<sequence length="44" mass="4907">EIKGRILNVTVSRTPSNKYFVSICCTDVEIIQLPQNSNAIGVRE</sequence>
<dbReference type="EMBL" id="FRAD01000027">
    <property type="protein sequence ID" value="SHK42961.1"/>
    <property type="molecule type" value="Genomic_DNA"/>
</dbReference>
<keyword evidence="2" id="KW-1185">Reference proteome</keyword>
<protein>
    <submittedName>
        <fullName evidence="1">Putative transposase</fullName>
    </submittedName>
</protein>
<name>A0A1M6SE08_9CLOT</name>
<feature type="non-terminal residue" evidence="1">
    <location>
        <position position="1"/>
    </location>
</feature>
<dbReference type="AlphaFoldDB" id="A0A1M6SE08"/>
<dbReference type="Proteomes" id="UP000183952">
    <property type="component" value="Unassembled WGS sequence"/>
</dbReference>
<accession>A0A1M6SE08</accession>
<proteinExistence type="predicted"/>